<accession>A0AA39SQG6</accession>
<evidence type="ECO:0000256" key="1">
    <source>
        <dbReference type="SAM" id="Coils"/>
    </source>
</evidence>
<keyword evidence="4" id="KW-1185">Reference proteome</keyword>
<sequence>MVVEGMRQNQYVEGRLSEMDARNEKIEERMQRLEDGVEGVRLLLQDLLTAKTVGAEPGEGSGKGILGTSPSISHHESKQNTTPNSASKIKNSSCKEQRYAKGPMPAGLRLQSVLLVSLMKKTRSELR</sequence>
<organism evidence="3 4">
    <name type="scientific">Acer saccharum</name>
    <name type="common">Sugar maple</name>
    <dbReference type="NCBI Taxonomy" id="4024"/>
    <lineage>
        <taxon>Eukaryota</taxon>
        <taxon>Viridiplantae</taxon>
        <taxon>Streptophyta</taxon>
        <taxon>Embryophyta</taxon>
        <taxon>Tracheophyta</taxon>
        <taxon>Spermatophyta</taxon>
        <taxon>Magnoliopsida</taxon>
        <taxon>eudicotyledons</taxon>
        <taxon>Gunneridae</taxon>
        <taxon>Pentapetalae</taxon>
        <taxon>rosids</taxon>
        <taxon>malvids</taxon>
        <taxon>Sapindales</taxon>
        <taxon>Sapindaceae</taxon>
        <taxon>Hippocastanoideae</taxon>
        <taxon>Acereae</taxon>
        <taxon>Acer</taxon>
    </lineage>
</organism>
<comment type="caution">
    <text evidence="3">The sequence shown here is derived from an EMBL/GenBank/DDBJ whole genome shotgun (WGS) entry which is preliminary data.</text>
</comment>
<reference evidence="3" key="2">
    <citation type="submission" date="2023-06" db="EMBL/GenBank/DDBJ databases">
        <authorList>
            <person name="Swenson N.G."/>
            <person name="Wegrzyn J.L."/>
            <person name="Mcevoy S.L."/>
        </authorList>
    </citation>
    <scope>NUCLEOTIDE SEQUENCE</scope>
    <source>
        <strain evidence="3">NS2018</strain>
        <tissue evidence="3">Leaf</tissue>
    </source>
</reference>
<evidence type="ECO:0000313" key="3">
    <source>
        <dbReference type="EMBL" id="KAK0594938.1"/>
    </source>
</evidence>
<feature type="region of interest" description="Disordered" evidence="2">
    <location>
        <begin position="52"/>
        <end position="103"/>
    </location>
</feature>
<keyword evidence="1" id="KW-0175">Coiled coil</keyword>
<dbReference type="EMBL" id="JAUESC010000004">
    <property type="protein sequence ID" value="KAK0594938.1"/>
    <property type="molecule type" value="Genomic_DNA"/>
</dbReference>
<evidence type="ECO:0000313" key="4">
    <source>
        <dbReference type="Proteomes" id="UP001168877"/>
    </source>
</evidence>
<dbReference type="Proteomes" id="UP001168877">
    <property type="component" value="Unassembled WGS sequence"/>
</dbReference>
<name>A0AA39SQG6_ACESA</name>
<feature type="compositionally biased region" description="Polar residues" evidence="2">
    <location>
        <begin position="79"/>
        <end position="92"/>
    </location>
</feature>
<evidence type="ECO:0000256" key="2">
    <source>
        <dbReference type="SAM" id="MobiDB-lite"/>
    </source>
</evidence>
<feature type="coiled-coil region" evidence="1">
    <location>
        <begin position="16"/>
        <end position="43"/>
    </location>
</feature>
<gene>
    <name evidence="3" type="ORF">LWI29_001976</name>
</gene>
<protein>
    <submittedName>
        <fullName evidence="3">Uncharacterized protein</fullName>
    </submittedName>
</protein>
<reference evidence="3" key="1">
    <citation type="journal article" date="2022" name="Plant J.">
        <title>Strategies of tolerance reflected in two North American maple genomes.</title>
        <authorList>
            <person name="McEvoy S.L."/>
            <person name="Sezen U.U."/>
            <person name="Trouern-Trend A."/>
            <person name="McMahon S.M."/>
            <person name="Schaberg P.G."/>
            <person name="Yang J."/>
            <person name="Wegrzyn J.L."/>
            <person name="Swenson N.G."/>
        </authorList>
    </citation>
    <scope>NUCLEOTIDE SEQUENCE</scope>
    <source>
        <strain evidence="3">NS2018</strain>
    </source>
</reference>
<dbReference type="AlphaFoldDB" id="A0AA39SQG6"/>
<proteinExistence type="predicted"/>